<dbReference type="Proteomes" id="UP000274822">
    <property type="component" value="Unassembled WGS sequence"/>
</dbReference>
<gene>
    <name evidence="1" type="ORF">BC938DRAFT_474023</name>
</gene>
<accession>A0A433Q2X6</accession>
<organism evidence="1 2">
    <name type="scientific">Jimgerdemannia flammicorona</name>
    <dbReference type="NCBI Taxonomy" id="994334"/>
    <lineage>
        <taxon>Eukaryota</taxon>
        <taxon>Fungi</taxon>
        <taxon>Fungi incertae sedis</taxon>
        <taxon>Mucoromycota</taxon>
        <taxon>Mucoromycotina</taxon>
        <taxon>Endogonomycetes</taxon>
        <taxon>Endogonales</taxon>
        <taxon>Endogonaceae</taxon>
        <taxon>Jimgerdemannia</taxon>
    </lineage>
</organism>
<reference evidence="1 2" key="1">
    <citation type="journal article" date="2018" name="New Phytol.">
        <title>Phylogenomics of Endogonaceae and evolution of mycorrhizas within Mucoromycota.</title>
        <authorList>
            <person name="Chang Y."/>
            <person name="Desiro A."/>
            <person name="Na H."/>
            <person name="Sandor L."/>
            <person name="Lipzen A."/>
            <person name="Clum A."/>
            <person name="Barry K."/>
            <person name="Grigoriev I.V."/>
            <person name="Martin F.M."/>
            <person name="Stajich J.E."/>
            <person name="Smith M.E."/>
            <person name="Bonito G."/>
            <person name="Spatafora J.W."/>
        </authorList>
    </citation>
    <scope>NUCLEOTIDE SEQUENCE [LARGE SCALE GENOMIC DNA]</scope>
    <source>
        <strain evidence="1 2">AD002</strain>
    </source>
</reference>
<sequence length="75" mass="8512">MSGFGDRYILSAETMTWLQLVVRQILRCIPILSRLQHNRIIHSFALGSEDDSWKCIALFGRSSRASYGVGRHAFA</sequence>
<evidence type="ECO:0000313" key="2">
    <source>
        <dbReference type="Proteomes" id="UP000274822"/>
    </source>
</evidence>
<proteinExistence type="predicted"/>
<keyword evidence="2" id="KW-1185">Reference proteome</keyword>
<name>A0A433Q2X6_9FUNG</name>
<comment type="caution">
    <text evidence="1">The sequence shown here is derived from an EMBL/GenBank/DDBJ whole genome shotgun (WGS) entry which is preliminary data.</text>
</comment>
<dbReference type="AlphaFoldDB" id="A0A433Q2X6"/>
<evidence type="ECO:0000313" key="1">
    <source>
        <dbReference type="EMBL" id="RUS24155.1"/>
    </source>
</evidence>
<dbReference type="EMBL" id="RBNJ01017088">
    <property type="protein sequence ID" value="RUS24155.1"/>
    <property type="molecule type" value="Genomic_DNA"/>
</dbReference>
<protein>
    <submittedName>
        <fullName evidence="1">Uncharacterized protein</fullName>
    </submittedName>
</protein>